<reference evidence="5 6" key="1">
    <citation type="journal article" date="2012" name="Proc. Natl. Acad. Sci. U.S.A.">
        <title>Comparative genomics of Ceriporiopsis subvermispora and Phanerochaete chrysosporium provide insight into selective ligninolysis.</title>
        <authorList>
            <person name="Fernandez-Fueyo E."/>
            <person name="Ruiz-Duenas F.J."/>
            <person name="Ferreira P."/>
            <person name="Floudas D."/>
            <person name="Hibbett D.S."/>
            <person name="Canessa P."/>
            <person name="Larrondo L.F."/>
            <person name="James T.Y."/>
            <person name="Seelenfreund D."/>
            <person name="Lobos S."/>
            <person name="Polanco R."/>
            <person name="Tello M."/>
            <person name="Honda Y."/>
            <person name="Watanabe T."/>
            <person name="Watanabe T."/>
            <person name="Ryu J.S."/>
            <person name="Kubicek C.P."/>
            <person name="Schmoll M."/>
            <person name="Gaskell J."/>
            <person name="Hammel K.E."/>
            <person name="St John F.J."/>
            <person name="Vanden Wymelenberg A."/>
            <person name="Sabat G."/>
            <person name="Splinter BonDurant S."/>
            <person name="Syed K."/>
            <person name="Yadav J.S."/>
            <person name="Doddapaneni H."/>
            <person name="Subramanian V."/>
            <person name="Lavin J.L."/>
            <person name="Oguiza J.A."/>
            <person name="Perez G."/>
            <person name="Pisabarro A.G."/>
            <person name="Ramirez L."/>
            <person name="Santoyo F."/>
            <person name="Master E."/>
            <person name="Coutinho P.M."/>
            <person name="Henrissat B."/>
            <person name="Lombard V."/>
            <person name="Magnuson J.K."/>
            <person name="Kuees U."/>
            <person name="Hori C."/>
            <person name="Igarashi K."/>
            <person name="Samejima M."/>
            <person name="Held B.W."/>
            <person name="Barry K.W."/>
            <person name="LaButti K.M."/>
            <person name="Lapidus A."/>
            <person name="Lindquist E.A."/>
            <person name="Lucas S.M."/>
            <person name="Riley R."/>
            <person name="Salamov A.A."/>
            <person name="Hoffmeister D."/>
            <person name="Schwenk D."/>
            <person name="Hadar Y."/>
            <person name="Yarden O."/>
            <person name="de Vries R.P."/>
            <person name="Wiebenga A."/>
            <person name="Stenlid J."/>
            <person name="Eastwood D."/>
            <person name="Grigoriev I.V."/>
            <person name="Berka R.M."/>
            <person name="Blanchette R.A."/>
            <person name="Kersten P."/>
            <person name="Martinez A.T."/>
            <person name="Vicuna R."/>
            <person name="Cullen D."/>
        </authorList>
    </citation>
    <scope>NUCLEOTIDE SEQUENCE [LARGE SCALE GENOMIC DNA]</scope>
    <source>
        <strain evidence="5 6">B</strain>
    </source>
</reference>
<dbReference type="AlphaFoldDB" id="M2PIR0"/>
<feature type="region of interest" description="Disordered" evidence="4">
    <location>
        <begin position="73"/>
        <end position="115"/>
    </location>
</feature>
<dbReference type="FunFam" id="3.90.550.10:FF:000051">
    <property type="entry name" value="Alpha-1,2-mannosyltransferase (Ktr4)"/>
    <property type="match status" value="1"/>
</dbReference>
<protein>
    <submittedName>
        <fullName evidence="5">Glycosyltransferase family 15 protein</fullName>
    </submittedName>
</protein>
<dbReference type="PANTHER" id="PTHR31121:SF6">
    <property type="entry name" value="ALPHA-1,2 MANNOSYLTRANSFERASE KTR1"/>
    <property type="match status" value="1"/>
</dbReference>
<dbReference type="Pfam" id="PF01793">
    <property type="entry name" value="Glyco_transf_15"/>
    <property type="match status" value="1"/>
</dbReference>
<dbReference type="GO" id="GO:0000032">
    <property type="term" value="P:cell wall mannoprotein biosynthetic process"/>
    <property type="evidence" value="ECO:0007669"/>
    <property type="project" value="TreeGrafter"/>
</dbReference>
<evidence type="ECO:0000313" key="6">
    <source>
        <dbReference type="Proteomes" id="UP000016930"/>
    </source>
</evidence>
<feature type="compositionally biased region" description="Low complexity" evidence="4">
    <location>
        <begin position="100"/>
        <end position="112"/>
    </location>
</feature>
<dbReference type="PANTHER" id="PTHR31121">
    <property type="entry name" value="ALPHA-1,2 MANNOSYLTRANSFERASE KTR1"/>
    <property type="match status" value="1"/>
</dbReference>
<dbReference type="Proteomes" id="UP000016930">
    <property type="component" value="Unassembled WGS sequence"/>
</dbReference>
<dbReference type="InterPro" id="IPR029044">
    <property type="entry name" value="Nucleotide-diphossugar_trans"/>
</dbReference>
<dbReference type="HOGENOM" id="CLU_024327_4_4_1"/>
<accession>M2PIR0</accession>
<sequence length="426" mass="49765">MRLPASARQLRVNRTTRYVLVVVCVLIALHSILAFTHEEYGRATSLSNIASQLSWPHRNGTGDFESLEKETLTSAWAPEATQTETETETGVDDAEDSATSDDSPSDTSPSADTPRKANATLLMLARNSELEKAAQSVRELEEKFNFRFNYPWIFLNEVEFSDEFKANMTELASGQVTFGVIPSDHWYQPEWIDEERATEGRNRLVEADVIYGGSVSYRNMCRFNSGFFYRHPLLQQYKWYWRVEPDVHFYCYVDNDPFLYMEEHNKTYGFTISLYEFEATIPTLWQTVKNFTTEYPQFVAENNAMGFLSEDGGESYNLCHFWSNFEIADMDFWRGEAYTKFFEYLDATGGFYYERWGDAPVHSIAASLFLPKERVHFFDEIGYFHNPFTHCTINWDLWHNKGCTCSSWMSFDYQQYSCKRRWDLVL</sequence>
<organism evidence="5 6">
    <name type="scientific">Ceriporiopsis subvermispora (strain B)</name>
    <name type="common">White-rot fungus</name>
    <name type="synonym">Gelatoporia subvermispora</name>
    <dbReference type="NCBI Taxonomy" id="914234"/>
    <lineage>
        <taxon>Eukaryota</taxon>
        <taxon>Fungi</taxon>
        <taxon>Dikarya</taxon>
        <taxon>Basidiomycota</taxon>
        <taxon>Agaricomycotina</taxon>
        <taxon>Agaricomycetes</taxon>
        <taxon>Polyporales</taxon>
        <taxon>Gelatoporiaceae</taxon>
        <taxon>Gelatoporia</taxon>
    </lineage>
</organism>
<dbReference type="SUPFAM" id="SSF53448">
    <property type="entry name" value="Nucleotide-diphospho-sugar transferases"/>
    <property type="match status" value="1"/>
</dbReference>
<name>M2PIR0_CERS8</name>
<dbReference type="GO" id="GO:0016020">
    <property type="term" value="C:membrane"/>
    <property type="evidence" value="ECO:0007669"/>
    <property type="project" value="InterPro"/>
</dbReference>
<proteinExistence type="inferred from homology"/>
<feature type="compositionally biased region" description="Acidic residues" evidence="4">
    <location>
        <begin position="85"/>
        <end position="99"/>
    </location>
</feature>
<dbReference type="GO" id="GO:0006487">
    <property type="term" value="P:protein N-linked glycosylation"/>
    <property type="evidence" value="ECO:0007669"/>
    <property type="project" value="TreeGrafter"/>
</dbReference>
<keyword evidence="6" id="KW-1185">Reference proteome</keyword>
<dbReference type="GO" id="GO:0005794">
    <property type="term" value="C:Golgi apparatus"/>
    <property type="evidence" value="ECO:0007669"/>
    <property type="project" value="TreeGrafter"/>
</dbReference>
<dbReference type="GO" id="GO:0000026">
    <property type="term" value="F:alpha-1,2-mannosyltransferase activity"/>
    <property type="evidence" value="ECO:0007669"/>
    <property type="project" value="TreeGrafter"/>
</dbReference>
<evidence type="ECO:0000313" key="5">
    <source>
        <dbReference type="EMBL" id="EMD36044.1"/>
    </source>
</evidence>
<evidence type="ECO:0000256" key="3">
    <source>
        <dbReference type="PIRSR" id="PIRSR018153-1"/>
    </source>
</evidence>
<dbReference type="STRING" id="914234.M2PIR0"/>
<dbReference type="InterPro" id="IPR002685">
    <property type="entry name" value="Glyco_trans_15"/>
</dbReference>
<dbReference type="Gene3D" id="3.90.550.10">
    <property type="entry name" value="Spore Coat Polysaccharide Biosynthesis Protein SpsA, Chain A"/>
    <property type="match status" value="1"/>
</dbReference>
<feature type="active site" description="Nucleophile" evidence="3">
    <location>
        <position position="326"/>
    </location>
</feature>
<evidence type="ECO:0000256" key="4">
    <source>
        <dbReference type="SAM" id="MobiDB-lite"/>
    </source>
</evidence>
<gene>
    <name evidence="5" type="ORF">CERSUDRAFT_115956</name>
</gene>
<dbReference type="PIRSF" id="PIRSF018153">
    <property type="entry name" value="Glyco_trans_15"/>
    <property type="match status" value="1"/>
</dbReference>
<dbReference type="EMBL" id="KB445799">
    <property type="protein sequence ID" value="EMD36044.1"/>
    <property type="molecule type" value="Genomic_DNA"/>
</dbReference>
<comment type="similarity">
    <text evidence="1">Belongs to the glycosyltransferase 15 family.</text>
</comment>
<dbReference type="OrthoDB" id="439943at2759"/>
<evidence type="ECO:0000256" key="2">
    <source>
        <dbReference type="ARBA" id="ARBA00022679"/>
    </source>
</evidence>
<evidence type="ECO:0000256" key="1">
    <source>
        <dbReference type="ARBA" id="ARBA00007677"/>
    </source>
</evidence>
<keyword evidence="2 5" id="KW-0808">Transferase</keyword>